<evidence type="ECO:0000313" key="1">
    <source>
        <dbReference type="EMBL" id="EAY29495.1"/>
    </source>
</evidence>
<comment type="caution">
    <text evidence="1">The sequence shown here is derived from an EMBL/GenBank/DDBJ whole genome shotgun (WGS) entry which is preliminary data.</text>
</comment>
<dbReference type="EMBL" id="AAWS01000010">
    <property type="protein sequence ID" value="EAY29495.1"/>
    <property type="molecule type" value="Genomic_DNA"/>
</dbReference>
<name>A1ZIV9_MICM2</name>
<protein>
    <submittedName>
        <fullName evidence="1">Uncharacterized protein</fullName>
    </submittedName>
</protein>
<sequence>MVVLSSYFIFAQVIKNQWMAPVGFDYKVYDFHSKAFSNYQI</sequence>
<keyword evidence="2" id="KW-1185">Reference proteome</keyword>
<organism evidence="1 2">
    <name type="scientific">Microscilla marina ATCC 23134</name>
    <dbReference type="NCBI Taxonomy" id="313606"/>
    <lineage>
        <taxon>Bacteria</taxon>
        <taxon>Pseudomonadati</taxon>
        <taxon>Bacteroidota</taxon>
        <taxon>Cytophagia</taxon>
        <taxon>Cytophagales</taxon>
        <taxon>Microscillaceae</taxon>
        <taxon>Microscilla</taxon>
    </lineage>
</organism>
<gene>
    <name evidence="1" type="ORF">M23134_00379</name>
</gene>
<reference evidence="1 2" key="1">
    <citation type="submission" date="2007-01" db="EMBL/GenBank/DDBJ databases">
        <authorList>
            <person name="Haygood M."/>
            <person name="Podell S."/>
            <person name="Anderson C."/>
            <person name="Hopkinson B."/>
            <person name="Roe K."/>
            <person name="Barbeau K."/>
            <person name="Gaasterland T."/>
            <person name="Ferriera S."/>
            <person name="Johnson J."/>
            <person name="Kravitz S."/>
            <person name="Beeson K."/>
            <person name="Sutton G."/>
            <person name="Rogers Y.-H."/>
            <person name="Friedman R."/>
            <person name="Frazier M."/>
            <person name="Venter J.C."/>
        </authorList>
    </citation>
    <scope>NUCLEOTIDE SEQUENCE [LARGE SCALE GENOMIC DNA]</scope>
    <source>
        <strain evidence="1 2">ATCC 23134</strain>
    </source>
</reference>
<evidence type="ECO:0000313" key="2">
    <source>
        <dbReference type="Proteomes" id="UP000004095"/>
    </source>
</evidence>
<accession>A1ZIV9</accession>
<proteinExistence type="predicted"/>
<dbReference type="AlphaFoldDB" id="A1ZIV9"/>
<dbReference type="Proteomes" id="UP000004095">
    <property type="component" value="Unassembled WGS sequence"/>
</dbReference>